<feature type="domain" description="TauD/TfdA-like" evidence="7">
    <location>
        <begin position="83"/>
        <end position="410"/>
    </location>
</feature>
<dbReference type="InterPro" id="IPR042098">
    <property type="entry name" value="TauD-like_sf"/>
</dbReference>
<dbReference type="GO" id="GO:0051213">
    <property type="term" value="F:dioxygenase activity"/>
    <property type="evidence" value="ECO:0007669"/>
    <property type="project" value="UniProtKB-KW"/>
</dbReference>
<name>A0ABR0SCE7_9HYPO</name>
<dbReference type="InterPro" id="IPR051178">
    <property type="entry name" value="TfdA_dioxygenase"/>
</dbReference>
<dbReference type="Proteomes" id="UP001338125">
    <property type="component" value="Unassembled WGS sequence"/>
</dbReference>
<evidence type="ECO:0000313" key="8">
    <source>
        <dbReference type="EMBL" id="KAK5989834.1"/>
    </source>
</evidence>
<evidence type="ECO:0000256" key="3">
    <source>
        <dbReference type="ARBA" id="ARBA00022723"/>
    </source>
</evidence>
<accession>A0ABR0SCE7</accession>
<comment type="similarity">
    <text evidence="2">Belongs to the TfdA dioxygenase family.</text>
</comment>
<dbReference type="EMBL" id="JAVFKD010000014">
    <property type="protein sequence ID" value="KAK5989834.1"/>
    <property type="molecule type" value="Genomic_DNA"/>
</dbReference>
<proteinExistence type="inferred from homology"/>
<keyword evidence="3" id="KW-0479">Metal-binding</keyword>
<evidence type="ECO:0000256" key="6">
    <source>
        <dbReference type="ARBA" id="ARBA00023004"/>
    </source>
</evidence>
<reference evidence="8 9" key="1">
    <citation type="submission" date="2024-01" db="EMBL/GenBank/DDBJ databases">
        <title>Complete genome of Cladobotryum mycophilum ATHUM6906.</title>
        <authorList>
            <person name="Christinaki A.C."/>
            <person name="Myridakis A.I."/>
            <person name="Kouvelis V.N."/>
        </authorList>
    </citation>
    <scope>NUCLEOTIDE SEQUENCE [LARGE SCALE GENOMIC DNA]</scope>
    <source>
        <strain evidence="8 9">ATHUM6906</strain>
    </source>
</reference>
<evidence type="ECO:0000256" key="1">
    <source>
        <dbReference type="ARBA" id="ARBA00001954"/>
    </source>
</evidence>
<organism evidence="8 9">
    <name type="scientific">Cladobotryum mycophilum</name>
    <dbReference type="NCBI Taxonomy" id="491253"/>
    <lineage>
        <taxon>Eukaryota</taxon>
        <taxon>Fungi</taxon>
        <taxon>Dikarya</taxon>
        <taxon>Ascomycota</taxon>
        <taxon>Pezizomycotina</taxon>
        <taxon>Sordariomycetes</taxon>
        <taxon>Hypocreomycetidae</taxon>
        <taxon>Hypocreales</taxon>
        <taxon>Hypocreaceae</taxon>
        <taxon>Cladobotryum</taxon>
    </lineage>
</organism>
<keyword evidence="9" id="KW-1185">Reference proteome</keyword>
<evidence type="ECO:0000313" key="9">
    <source>
        <dbReference type="Proteomes" id="UP001338125"/>
    </source>
</evidence>
<dbReference type="PANTHER" id="PTHR43779">
    <property type="entry name" value="DIOXYGENASE RV0097-RELATED"/>
    <property type="match status" value="1"/>
</dbReference>
<gene>
    <name evidence="8" type="ORF">PT974_08095</name>
</gene>
<dbReference type="PANTHER" id="PTHR43779:SF2">
    <property type="entry name" value="ALPHA-KETOGLUTARATE-DEPENDENT XANTHINE DIOXYGENASE XAN1"/>
    <property type="match status" value="1"/>
</dbReference>
<keyword evidence="6" id="KW-0408">Iron</keyword>
<dbReference type="Gene3D" id="3.60.130.10">
    <property type="entry name" value="Clavaminate synthase-like"/>
    <property type="match status" value="1"/>
</dbReference>
<dbReference type="Pfam" id="PF02668">
    <property type="entry name" value="TauD"/>
    <property type="match status" value="1"/>
</dbReference>
<evidence type="ECO:0000256" key="5">
    <source>
        <dbReference type="ARBA" id="ARBA00023002"/>
    </source>
</evidence>
<evidence type="ECO:0000259" key="7">
    <source>
        <dbReference type="Pfam" id="PF02668"/>
    </source>
</evidence>
<sequence>MPSRAFNLSRSVNRQLASYATVTSRATIKPISHQPGSGIRFGALVSGVDIERITGKEKSLPHQRVLARHMGGYIAKCVLSADVDPDGDFNAIRDALYKHQILAFKNQGHASPKAQYEITQRFDPVATASYGHGKTLDAKRSILHPDLKTIPHQTQVQVIGNGFVEEYQGLRNVQLRHPHHKTFHGTIIPEKDDLNFTRFYRWHIDAALYGPLPPPVATTLFADQVPGGRTQIVRYDDGSGDELEVPLGTTAFVSGYTMYDLLSPEDQKFVRTTKVEYAPHPYVWMSGAKSRPDGLGMISEGKEVPLNDLPEIEQDKVQILPMCWYNNETGRIAFQVHPSAVRRLHLADGRVLDDLATVRGIVHRLQRPGIAPKMVYAHDWEEGDFVIFHNRSLIHSVVGAFADHEVRLFRQCNIAGSHPPQGPVENSV</sequence>
<comment type="cofactor">
    <cofactor evidence="1">
        <name>Fe(2+)</name>
        <dbReference type="ChEBI" id="CHEBI:29033"/>
    </cofactor>
</comment>
<evidence type="ECO:0000256" key="4">
    <source>
        <dbReference type="ARBA" id="ARBA00022964"/>
    </source>
</evidence>
<dbReference type="SUPFAM" id="SSF51197">
    <property type="entry name" value="Clavaminate synthase-like"/>
    <property type="match status" value="1"/>
</dbReference>
<keyword evidence="4 8" id="KW-0223">Dioxygenase</keyword>
<dbReference type="InterPro" id="IPR003819">
    <property type="entry name" value="TauD/TfdA-like"/>
</dbReference>
<evidence type="ECO:0000256" key="2">
    <source>
        <dbReference type="ARBA" id="ARBA00005896"/>
    </source>
</evidence>
<protein>
    <submittedName>
        <fullName evidence="8">Alpha-ketoglutarate-dependent xanthine dioxygenase xan-1</fullName>
    </submittedName>
</protein>
<keyword evidence="5" id="KW-0560">Oxidoreductase</keyword>
<comment type="caution">
    <text evidence="8">The sequence shown here is derived from an EMBL/GenBank/DDBJ whole genome shotgun (WGS) entry which is preliminary data.</text>
</comment>